<dbReference type="EMBL" id="SOCA01000001">
    <property type="protein sequence ID" value="TDU81664.1"/>
    <property type="molecule type" value="Genomic_DNA"/>
</dbReference>
<protein>
    <submittedName>
        <fullName evidence="1">Uncharacterized protein DUF2851</fullName>
    </submittedName>
</protein>
<proteinExistence type="predicted"/>
<keyword evidence="2" id="KW-1185">Reference proteome</keyword>
<gene>
    <name evidence="1" type="ORF">EI77_00974</name>
</gene>
<dbReference type="AlphaFoldDB" id="A0A4R7SRQ1"/>
<dbReference type="InterPro" id="IPR021272">
    <property type="entry name" value="DUF2851"/>
</dbReference>
<dbReference type="Pfam" id="PF11013">
    <property type="entry name" value="DUF2851"/>
    <property type="match status" value="1"/>
</dbReference>
<evidence type="ECO:0000313" key="2">
    <source>
        <dbReference type="Proteomes" id="UP000295662"/>
    </source>
</evidence>
<comment type="caution">
    <text evidence="1">The sequence shown here is derived from an EMBL/GenBank/DDBJ whole genome shotgun (WGS) entry which is preliminary data.</text>
</comment>
<accession>A0A4R7SRQ1</accession>
<dbReference type="OrthoDB" id="148404at2"/>
<evidence type="ECO:0000313" key="1">
    <source>
        <dbReference type="EMBL" id="TDU81664.1"/>
    </source>
</evidence>
<organism evidence="1 2">
    <name type="scientific">Prosthecobacter fusiformis</name>
    <dbReference type="NCBI Taxonomy" id="48464"/>
    <lineage>
        <taxon>Bacteria</taxon>
        <taxon>Pseudomonadati</taxon>
        <taxon>Verrucomicrobiota</taxon>
        <taxon>Verrucomicrobiia</taxon>
        <taxon>Verrucomicrobiales</taxon>
        <taxon>Verrucomicrobiaceae</taxon>
        <taxon>Prosthecobacter</taxon>
    </lineage>
</organism>
<sequence length="474" mass="54173">MANPDLSALNLPLAARYTRFRESVYMGLEEITLPGYSQPMSELDLQSLWFGGSFGSQFTSVDGKAVRIVDFGIWNSSAGPDFTGCTVEVGGQKLRGDIELDPDARDWERHAHGANQDYTKVVLHLFMDAPLERFFTRNCEHREIVQVQLNPASLPDQAKPNLGLAAARLGRCHAPLREMETERVQSLLESAAQHRLEKKSLRLHRCVAAHGREQAVYQALAQALGYRNNQQPFNILAQRLPVKRLQKLPPAERESLLFGVSGFLESVRYEDTLPETRAYLRELWESWWKQRDASQRWLLPQQALRWKLAAIRPGNHPQRRLGALAAMLKQWPQVSAPLLDAGRWSQEGWRETLLSLKHDFWSTHYTLLAEGAAKPLALIGETRVQEMLANVAYPLLMPERTRLWAEYLELPALLDNQKVRRAVQRLFGDSPQGTEFQKKLHHHQGLLQIYEDFCLQDDSACADCPFPERLKDWS</sequence>
<reference evidence="1 2" key="1">
    <citation type="submission" date="2019-03" db="EMBL/GenBank/DDBJ databases">
        <title>Genomic Encyclopedia of Archaeal and Bacterial Type Strains, Phase II (KMG-II): from individual species to whole genera.</title>
        <authorList>
            <person name="Goeker M."/>
        </authorList>
    </citation>
    <scope>NUCLEOTIDE SEQUENCE [LARGE SCALE GENOMIC DNA]</scope>
    <source>
        <strain evidence="1 2">ATCC 25309</strain>
    </source>
</reference>
<name>A0A4R7SRQ1_9BACT</name>
<dbReference type="Proteomes" id="UP000295662">
    <property type="component" value="Unassembled WGS sequence"/>
</dbReference>